<evidence type="ECO:0000313" key="3">
    <source>
        <dbReference type="EMBL" id="VFJ63621.1"/>
    </source>
</evidence>
<dbReference type="EMBL" id="CAADEZ010000337">
    <property type="protein sequence ID" value="VFJ63621.1"/>
    <property type="molecule type" value="Genomic_DNA"/>
</dbReference>
<evidence type="ECO:0000313" key="4">
    <source>
        <dbReference type="EMBL" id="VFK14738.1"/>
    </source>
</evidence>
<evidence type="ECO:0000256" key="1">
    <source>
        <dbReference type="SAM" id="Phobius"/>
    </source>
</evidence>
<name>A0A450WCM5_9GAMM</name>
<accession>A0A450WCM5</accession>
<proteinExistence type="predicted"/>
<dbReference type="AlphaFoldDB" id="A0A450WCM5"/>
<evidence type="ECO:0008006" key="5">
    <source>
        <dbReference type="Google" id="ProtNLM"/>
    </source>
</evidence>
<keyword evidence="1" id="KW-0472">Membrane</keyword>
<feature type="transmembrane region" description="Helical" evidence="1">
    <location>
        <begin position="27"/>
        <end position="47"/>
    </location>
</feature>
<gene>
    <name evidence="3" type="ORF">BECKFM1743A_GA0114220_103371</name>
    <name evidence="4" type="ORF">BECKFM1743B_GA0114221_103371</name>
    <name evidence="2" type="ORF">BECKFM1743C_GA0114222_103221</name>
</gene>
<reference evidence="4" key="1">
    <citation type="submission" date="2019-02" db="EMBL/GenBank/DDBJ databases">
        <authorList>
            <person name="Gruber-Vodicka R. H."/>
            <person name="Seah K. B. B."/>
        </authorList>
    </citation>
    <scope>NUCLEOTIDE SEQUENCE</scope>
    <source>
        <strain evidence="3">BECK_BZ163</strain>
        <strain evidence="4">BECK_BZ164</strain>
        <strain evidence="2">BECK_BZ165</strain>
    </source>
</reference>
<sequence length="53" mass="6182">MRTDRCRVARGVEAVNHKDTKGRILHLRLGCAILLSGHFLFFMYAFMWRSRSG</sequence>
<dbReference type="EMBL" id="CAADFL010000337">
    <property type="protein sequence ID" value="VFK14738.1"/>
    <property type="molecule type" value="Genomic_DNA"/>
</dbReference>
<evidence type="ECO:0000313" key="2">
    <source>
        <dbReference type="EMBL" id="VFJ62638.1"/>
    </source>
</evidence>
<keyword evidence="1" id="KW-1133">Transmembrane helix</keyword>
<dbReference type="EMBL" id="CAADFA010000322">
    <property type="protein sequence ID" value="VFJ62638.1"/>
    <property type="molecule type" value="Genomic_DNA"/>
</dbReference>
<keyword evidence="1" id="KW-0812">Transmembrane</keyword>
<organism evidence="4">
    <name type="scientific">Candidatus Kentrum sp. FM</name>
    <dbReference type="NCBI Taxonomy" id="2126340"/>
    <lineage>
        <taxon>Bacteria</taxon>
        <taxon>Pseudomonadati</taxon>
        <taxon>Pseudomonadota</taxon>
        <taxon>Gammaproteobacteria</taxon>
        <taxon>Candidatus Kentrum</taxon>
    </lineage>
</organism>
<protein>
    <recommendedName>
        <fullName evidence="5">Transmembrane protein</fullName>
    </recommendedName>
</protein>